<organism evidence="1 2">
    <name type="scientific">Mycoplana rhizolycopersici</name>
    <dbReference type="NCBI Taxonomy" id="2746702"/>
    <lineage>
        <taxon>Bacteria</taxon>
        <taxon>Pseudomonadati</taxon>
        <taxon>Pseudomonadota</taxon>
        <taxon>Alphaproteobacteria</taxon>
        <taxon>Hyphomicrobiales</taxon>
        <taxon>Rhizobiaceae</taxon>
        <taxon>Mycoplana</taxon>
    </lineage>
</organism>
<dbReference type="Proteomes" id="UP000659172">
    <property type="component" value="Unassembled WGS sequence"/>
</dbReference>
<dbReference type="EMBL" id="JABXYK010000024">
    <property type="protein sequence ID" value="NVP58352.1"/>
    <property type="molecule type" value="Genomic_DNA"/>
</dbReference>
<accession>A0ABX2QN80</accession>
<gene>
    <name evidence="1" type="ORF">HV823_24245</name>
</gene>
<comment type="caution">
    <text evidence="1">The sequence shown here is derived from an EMBL/GenBank/DDBJ whole genome shotgun (WGS) entry which is preliminary data.</text>
</comment>
<keyword evidence="2" id="KW-1185">Reference proteome</keyword>
<protein>
    <submittedName>
        <fullName evidence="1">Uncharacterized protein</fullName>
    </submittedName>
</protein>
<proteinExistence type="predicted"/>
<dbReference type="RefSeq" id="WP_176952251.1">
    <property type="nucleotide sequence ID" value="NZ_JABXYK010000024.1"/>
</dbReference>
<evidence type="ECO:0000313" key="1">
    <source>
        <dbReference type="EMBL" id="NVP58352.1"/>
    </source>
</evidence>
<name>A0ABX2QN80_9HYPH</name>
<evidence type="ECO:0000313" key="2">
    <source>
        <dbReference type="Proteomes" id="UP000659172"/>
    </source>
</evidence>
<sequence length="83" mass="9260">MSCYYDAAGYPLFPCGSNPKVFSPTDLNRLQAIFDDCLRECSFTIDSEAAEALGCAIIRLYSQGQQDPIFIEAALLPSFKRRQ</sequence>
<reference evidence="1 2" key="1">
    <citation type="submission" date="2020-06" db="EMBL/GenBank/DDBJ databases">
        <title>Rhizobium sp.nov. isolated from the tomato plant.</title>
        <authorList>
            <person name="Thin K.K."/>
            <person name="Zhang X."/>
            <person name="He S."/>
        </authorList>
    </citation>
    <scope>NUCLEOTIDE SEQUENCE [LARGE SCALE GENOMIC DNA]</scope>
    <source>
        <strain evidence="1 2">DBTS2</strain>
    </source>
</reference>